<evidence type="ECO:0000259" key="13">
    <source>
        <dbReference type="Pfam" id="PF17820"/>
    </source>
</evidence>
<feature type="domain" description="Peptidase M50" evidence="12">
    <location>
        <begin position="10"/>
        <end position="437"/>
    </location>
</feature>
<proteinExistence type="inferred from homology"/>
<dbReference type="GO" id="GO:0004222">
    <property type="term" value="F:metalloendopeptidase activity"/>
    <property type="evidence" value="ECO:0007669"/>
    <property type="project" value="InterPro"/>
</dbReference>
<evidence type="ECO:0000256" key="10">
    <source>
        <dbReference type="ARBA" id="ARBA00023136"/>
    </source>
</evidence>
<sequence>MFDFLWSLGAFIIALGILVAVHEWGHFIVARKCGVKVLRFSIGFGKPLWRTTDKQGTEYVVALIPLGGYVRMLDSRVDDVDPKDQGVTFNSQSVLKRIAIIAAGPLTNFIFAVIALYFMYLLGVETVRPVIGNVQPDSIAAQAGLPRDVQISKIGEREVKDWSAINLELVSHIGKDTMQVTTYIESNMSQRSYSLDLAGWQFDPETQSAIRSLGIEPFRPAITTNIGLVAKDSPAELAGINKDDKILSIDGTPIDKWEQIGEYLTGRGGDTVGVMLLREGREVPVMVTVGYREDNPQVGYLGVVPQSEPWPEGYIFTHQYGLVAALGAAMDNTWRLMTLSVEMIGKLFTGDVSVKNLSGPISIAQGAGASAGYGLVYFLSFLALISVNLGIINLLPLPVLDGGHLLYYFVELVTGKPVPESVQEVGFRIGGVLLFMLMAVAIVNDITRL</sequence>
<dbReference type="InterPro" id="IPR041489">
    <property type="entry name" value="PDZ_6"/>
</dbReference>
<evidence type="ECO:0000256" key="6">
    <source>
        <dbReference type="ARBA" id="ARBA00022801"/>
    </source>
</evidence>
<dbReference type="GO" id="GO:0016020">
    <property type="term" value="C:membrane"/>
    <property type="evidence" value="ECO:0007669"/>
    <property type="project" value="UniProtKB-SubCell"/>
</dbReference>
<comment type="cofactor">
    <cofactor evidence="1 11">
        <name>Zn(2+)</name>
        <dbReference type="ChEBI" id="CHEBI:29105"/>
    </cofactor>
</comment>
<feature type="transmembrane region" description="Helical" evidence="11">
    <location>
        <begin position="98"/>
        <end position="122"/>
    </location>
</feature>
<dbReference type="SUPFAM" id="SSF50156">
    <property type="entry name" value="PDZ domain-like"/>
    <property type="match status" value="2"/>
</dbReference>
<accession>A0AA48HRW4</accession>
<protein>
    <recommendedName>
        <fullName evidence="11">Zinc metalloprotease</fullName>
        <ecNumber evidence="11">3.4.24.-</ecNumber>
    </recommendedName>
</protein>
<keyword evidence="9 11" id="KW-0482">Metalloprotease</keyword>
<evidence type="ECO:0000256" key="4">
    <source>
        <dbReference type="ARBA" id="ARBA00022670"/>
    </source>
</evidence>
<dbReference type="RefSeq" id="WP_338293633.1">
    <property type="nucleotide sequence ID" value="NZ_AP027272.1"/>
</dbReference>
<feature type="transmembrane region" description="Helical" evidence="11">
    <location>
        <begin position="425"/>
        <end position="443"/>
    </location>
</feature>
<dbReference type="GO" id="GO:0046872">
    <property type="term" value="F:metal ion binding"/>
    <property type="evidence" value="ECO:0007669"/>
    <property type="project" value="UniProtKB-KW"/>
</dbReference>
<keyword evidence="5 11" id="KW-0812">Transmembrane</keyword>
<reference evidence="14" key="1">
    <citation type="submission" date="2023-01" db="EMBL/GenBank/DDBJ databases">
        <title>Complete genome sequence of Planctobacterium marinum strain Dej080120_11.</title>
        <authorList>
            <person name="Ueki S."/>
            <person name="Maruyama F."/>
        </authorList>
    </citation>
    <scope>NUCLEOTIDE SEQUENCE</scope>
    <source>
        <strain evidence="14">Dej080120_11</strain>
    </source>
</reference>
<name>A0AA48HRW4_9ALTE</name>
<dbReference type="EC" id="3.4.24.-" evidence="11"/>
<dbReference type="Pfam" id="PF17820">
    <property type="entry name" value="PDZ_6"/>
    <property type="match status" value="1"/>
</dbReference>
<evidence type="ECO:0000256" key="11">
    <source>
        <dbReference type="RuleBase" id="RU362031"/>
    </source>
</evidence>
<evidence type="ECO:0000259" key="12">
    <source>
        <dbReference type="Pfam" id="PF02163"/>
    </source>
</evidence>
<dbReference type="CDD" id="cd06163">
    <property type="entry name" value="S2P-M50_PDZ_RseP-like"/>
    <property type="match status" value="2"/>
</dbReference>
<evidence type="ECO:0000256" key="9">
    <source>
        <dbReference type="ARBA" id="ARBA00023049"/>
    </source>
</evidence>
<comment type="similarity">
    <text evidence="3 11">Belongs to the peptidase M50B family.</text>
</comment>
<dbReference type="PANTHER" id="PTHR42837">
    <property type="entry name" value="REGULATOR OF SIGMA-E PROTEASE RSEP"/>
    <property type="match status" value="1"/>
</dbReference>
<dbReference type="InterPro" id="IPR008915">
    <property type="entry name" value="Peptidase_M50"/>
</dbReference>
<keyword evidence="6 11" id="KW-0378">Hydrolase</keyword>
<dbReference type="KEGG" id="pmaw:MACH26_31080"/>
<keyword evidence="7 11" id="KW-0862">Zinc</keyword>
<dbReference type="Gene3D" id="2.30.42.10">
    <property type="match status" value="2"/>
</dbReference>
<feature type="domain" description="PDZ" evidence="13">
    <location>
        <begin position="228"/>
        <end position="272"/>
    </location>
</feature>
<dbReference type="AlphaFoldDB" id="A0AA48HRW4"/>
<keyword evidence="10 11" id="KW-0472">Membrane</keyword>
<evidence type="ECO:0000256" key="2">
    <source>
        <dbReference type="ARBA" id="ARBA00004141"/>
    </source>
</evidence>
<evidence type="ECO:0000256" key="1">
    <source>
        <dbReference type="ARBA" id="ARBA00001947"/>
    </source>
</evidence>
<keyword evidence="8 11" id="KW-1133">Transmembrane helix</keyword>
<gene>
    <name evidence="14" type="primary">rseP</name>
    <name evidence="14" type="ORF">MACH26_31080</name>
</gene>
<dbReference type="InterPro" id="IPR036034">
    <property type="entry name" value="PDZ_sf"/>
</dbReference>
<evidence type="ECO:0000313" key="15">
    <source>
        <dbReference type="Proteomes" id="UP001333710"/>
    </source>
</evidence>
<keyword evidence="4" id="KW-0645">Protease</keyword>
<keyword evidence="15" id="KW-1185">Reference proteome</keyword>
<dbReference type="GO" id="GO:0006508">
    <property type="term" value="P:proteolysis"/>
    <property type="evidence" value="ECO:0007669"/>
    <property type="project" value="UniProtKB-KW"/>
</dbReference>
<comment type="subcellular location">
    <subcellularLocation>
        <location evidence="2">Membrane</location>
        <topology evidence="2">Multi-pass membrane protein</topology>
    </subcellularLocation>
</comment>
<evidence type="ECO:0000256" key="3">
    <source>
        <dbReference type="ARBA" id="ARBA00007931"/>
    </source>
</evidence>
<evidence type="ECO:0000256" key="8">
    <source>
        <dbReference type="ARBA" id="ARBA00022989"/>
    </source>
</evidence>
<feature type="transmembrane region" description="Helical" evidence="11">
    <location>
        <begin position="375"/>
        <end position="395"/>
    </location>
</feature>
<dbReference type="PANTHER" id="PTHR42837:SF2">
    <property type="entry name" value="MEMBRANE METALLOPROTEASE ARASP2, CHLOROPLASTIC-RELATED"/>
    <property type="match status" value="1"/>
</dbReference>
<evidence type="ECO:0000256" key="5">
    <source>
        <dbReference type="ARBA" id="ARBA00022692"/>
    </source>
</evidence>
<dbReference type="EMBL" id="AP027272">
    <property type="protein sequence ID" value="BDX07587.1"/>
    <property type="molecule type" value="Genomic_DNA"/>
</dbReference>
<dbReference type="Proteomes" id="UP001333710">
    <property type="component" value="Chromosome"/>
</dbReference>
<evidence type="ECO:0000313" key="14">
    <source>
        <dbReference type="EMBL" id="BDX07587.1"/>
    </source>
</evidence>
<keyword evidence="11" id="KW-0479">Metal-binding</keyword>
<evidence type="ECO:0000256" key="7">
    <source>
        <dbReference type="ARBA" id="ARBA00022833"/>
    </source>
</evidence>
<dbReference type="NCBIfam" id="TIGR00054">
    <property type="entry name" value="RIP metalloprotease RseP"/>
    <property type="match status" value="1"/>
</dbReference>
<dbReference type="InterPro" id="IPR004387">
    <property type="entry name" value="Pept_M50_Zn"/>
</dbReference>
<dbReference type="Pfam" id="PF02163">
    <property type="entry name" value="Peptidase_M50"/>
    <property type="match status" value="1"/>
</dbReference>
<organism evidence="14 15">
    <name type="scientific">Planctobacterium marinum</name>
    <dbReference type="NCBI Taxonomy" id="1631968"/>
    <lineage>
        <taxon>Bacteria</taxon>
        <taxon>Pseudomonadati</taxon>
        <taxon>Pseudomonadota</taxon>
        <taxon>Gammaproteobacteria</taxon>
        <taxon>Alteromonadales</taxon>
        <taxon>Alteromonadaceae</taxon>
        <taxon>Planctobacterium</taxon>
    </lineage>
</organism>
<dbReference type="NCBIfam" id="NF008046">
    <property type="entry name" value="PRK10779.1"/>
    <property type="match status" value="1"/>
</dbReference>